<dbReference type="RefSeq" id="WP_305999048.1">
    <property type="nucleotide sequence ID" value="NZ_JASNFN010000004.1"/>
</dbReference>
<feature type="transmembrane region" description="Helical" evidence="1">
    <location>
        <begin position="172"/>
        <end position="190"/>
    </location>
</feature>
<feature type="transmembrane region" description="Helical" evidence="1">
    <location>
        <begin position="76"/>
        <end position="96"/>
    </location>
</feature>
<name>A0ABT9I9V6_9ACTN</name>
<dbReference type="EMBL" id="JASNFN010000004">
    <property type="protein sequence ID" value="MDP5182356.1"/>
    <property type="molecule type" value="Genomic_DNA"/>
</dbReference>
<keyword evidence="1" id="KW-1133">Transmembrane helix</keyword>
<evidence type="ECO:0000313" key="3">
    <source>
        <dbReference type="Proteomes" id="UP001233673"/>
    </source>
</evidence>
<sequence length="207" mass="20314">MSTTTTSRSAVAALVGGALWALLPVAWATVLADDAGAVTLATATAAWVFLVLPPVLILAGLVALRRALGGDAGRVGAVGTALTGAGLAAMAVGNAIEVASITTGGAEVALGHVTFLLGFLVSTVGGVLLGIVVVRRRAGSLSRAGGLLLALALPLGIGIGALGGLVSPEDDAWFWAAISVPAGLAWVLLGRSLQSAPAIRQEPAPAF</sequence>
<evidence type="ECO:0000256" key="1">
    <source>
        <dbReference type="SAM" id="Phobius"/>
    </source>
</evidence>
<organism evidence="2 3">
    <name type="scientific">Blastococcus carthaginiensis</name>
    <dbReference type="NCBI Taxonomy" id="3050034"/>
    <lineage>
        <taxon>Bacteria</taxon>
        <taxon>Bacillati</taxon>
        <taxon>Actinomycetota</taxon>
        <taxon>Actinomycetes</taxon>
        <taxon>Geodermatophilales</taxon>
        <taxon>Geodermatophilaceae</taxon>
        <taxon>Blastococcus</taxon>
    </lineage>
</organism>
<protein>
    <submittedName>
        <fullName evidence="2">Uncharacterized protein</fullName>
    </submittedName>
</protein>
<keyword evidence="3" id="KW-1185">Reference proteome</keyword>
<dbReference type="Proteomes" id="UP001233673">
    <property type="component" value="Unassembled WGS sequence"/>
</dbReference>
<reference evidence="3" key="1">
    <citation type="submission" date="2023-05" db="EMBL/GenBank/DDBJ databases">
        <title>Draft genome of Pseudofrankia sp. BMG5.37.</title>
        <authorList>
            <person name="Gtari M."/>
            <person name="Ghodhbane F."/>
            <person name="Sbissi I."/>
        </authorList>
    </citation>
    <scope>NUCLEOTIDE SEQUENCE [LARGE SCALE GENOMIC DNA]</scope>
    <source>
        <strain evidence="3">BMG 814</strain>
    </source>
</reference>
<comment type="caution">
    <text evidence="2">The sequence shown here is derived from an EMBL/GenBank/DDBJ whole genome shotgun (WGS) entry which is preliminary data.</text>
</comment>
<keyword evidence="1" id="KW-0472">Membrane</keyword>
<feature type="transmembrane region" description="Helical" evidence="1">
    <location>
        <begin position="44"/>
        <end position="64"/>
    </location>
</feature>
<proteinExistence type="predicted"/>
<accession>A0ABT9I9V6</accession>
<evidence type="ECO:0000313" key="2">
    <source>
        <dbReference type="EMBL" id="MDP5182356.1"/>
    </source>
</evidence>
<keyword evidence="1" id="KW-0812">Transmembrane</keyword>
<gene>
    <name evidence="2" type="ORF">QOZ88_06875</name>
</gene>
<feature type="transmembrane region" description="Helical" evidence="1">
    <location>
        <begin position="108"/>
        <end position="134"/>
    </location>
</feature>
<feature type="transmembrane region" description="Helical" evidence="1">
    <location>
        <begin position="146"/>
        <end position="166"/>
    </location>
</feature>